<evidence type="ECO:0000313" key="2">
    <source>
        <dbReference type="Proteomes" id="UP000326702"/>
    </source>
</evidence>
<dbReference type="AlphaFoldDB" id="A0A5P9Q5S5"/>
<name>A0A5P9Q5S5_9MICO</name>
<evidence type="ECO:0000313" key="1">
    <source>
        <dbReference type="EMBL" id="QFU96731.1"/>
    </source>
</evidence>
<dbReference type="Proteomes" id="UP000326702">
    <property type="component" value="Chromosome"/>
</dbReference>
<proteinExistence type="predicted"/>
<organism evidence="1 2">
    <name type="scientific">Luteimicrobium xylanilyticum</name>
    <dbReference type="NCBI Taxonomy" id="1133546"/>
    <lineage>
        <taxon>Bacteria</taxon>
        <taxon>Bacillati</taxon>
        <taxon>Actinomycetota</taxon>
        <taxon>Actinomycetes</taxon>
        <taxon>Micrococcales</taxon>
        <taxon>Luteimicrobium</taxon>
    </lineage>
</organism>
<reference evidence="1 2" key="1">
    <citation type="submission" date="2019-10" db="EMBL/GenBank/DDBJ databases">
        <title>Genome sequence of Luteimicrobium xylanilyticum HY-24.</title>
        <authorList>
            <person name="Kim D.Y."/>
            <person name="Park H.-Y."/>
        </authorList>
    </citation>
    <scope>NUCLEOTIDE SEQUENCE [LARGE SCALE GENOMIC DNA]</scope>
    <source>
        <strain evidence="1 2">HY-24</strain>
    </source>
</reference>
<dbReference type="EMBL" id="CP045529">
    <property type="protein sequence ID" value="QFU96731.1"/>
    <property type="molecule type" value="Genomic_DNA"/>
</dbReference>
<accession>A0A5P9Q5S5</accession>
<dbReference type="KEGG" id="lxl:KDY119_00218"/>
<sequence>MRFTPDVARGDWILPRLRGWGVVGGVVPRGFEAYARILHPVPAHVPSVDAEVPPETLQWSEVAARSSRLPRAVVHPLVQWTSISGAPGDSVTLADGREAGPPGDGALDPAAWSALAHHLGRRTAAPDLLTAGVWNGYGELRPGRSSQLFLAVDEGVPTPDELERAHAHAKTELVASVDPEITSAADDGPLLELPGRDYVLLDATTDELVDGSWTRTSGLGWYRGLPGASPNLLWPADRAWSVASEIDFDSTLVGGTRALVEEILADEALEAFEVTEDDDLTWTGDAVNRVPGGE</sequence>
<keyword evidence="2" id="KW-1185">Reference proteome</keyword>
<dbReference type="OrthoDB" id="2426596at2"/>
<gene>
    <name evidence="1" type="ORF">KDY119_00218</name>
</gene>
<dbReference type="RefSeq" id="WP_051136882.1">
    <property type="nucleotide sequence ID" value="NZ_BAABIH010000013.1"/>
</dbReference>
<protein>
    <submittedName>
        <fullName evidence="1">Uncharacterized protein</fullName>
    </submittedName>
</protein>